<dbReference type="InterPro" id="IPR001478">
    <property type="entry name" value="PDZ"/>
</dbReference>
<evidence type="ECO:0000313" key="7">
    <source>
        <dbReference type="EMBL" id="KYZ76520.1"/>
    </source>
</evidence>
<gene>
    <name evidence="7" type="ORF">AXX12_08800</name>
</gene>
<keyword evidence="2 5" id="KW-0645">Protease</keyword>
<comment type="similarity">
    <text evidence="1 5">Belongs to the peptidase S41A family.</text>
</comment>
<dbReference type="Pfam" id="PF03572">
    <property type="entry name" value="Peptidase_S41"/>
    <property type="match status" value="1"/>
</dbReference>
<dbReference type="EMBL" id="LSGP01000017">
    <property type="protein sequence ID" value="KYZ76520.1"/>
    <property type="molecule type" value="Genomic_DNA"/>
</dbReference>
<dbReference type="InterPro" id="IPR055210">
    <property type="entry name" value="CtpA/B_N"/>
</dbReference>
<keyword evidence="3 5" id="KW-0378">Hydrolase</keyword>
<dbReference type="InterPro" id="IPR036034">
    <property type="entry name" value="PDZ_sf"/>
</dbReference>
<dbReference type="Pfam" id="PF17820">
    <property type="entry name" value="PDZ_6"/>
    <property type="match status" value="1"/>
</dbReference>
<dbReference type="GO" id="GO:0008236">
    <property type="term" value="F:serine-type peptidase activity"/>
    <property type="evidence" value="ECO:0007669"/>
    <property type="project" value="UniProtKB-KW"/>
</dbReference>
<dbReference type="STRING" id="1794912.AXX12_08800"/>
<evidence type="ECO:0000256" key="4">
    <source>
        <dbReference type="ARBA" id="ARBA00022825"/>
    </source>
</evidence>
<dbReference type="OrthoDB" id="9812068at2"/>
<dbReference type="NCBIfam" id="TIGR00225">
    <property type="entry name" value="prc"/>
    <property type="match status" value="1"/>
</dbReference>
<dbReference type="InterPro" id="IPR029045">
    <property type="entry name" value="ClpP/crotonase-like_dom_sf"/>
</dbReference>
<dbReference type="GO" id="GO:0030288">
    <property type="term" value="C:outer membrane-bounded periplasmic space"/>
    <property type="evidence" value="ECO:0007669"/>
    <property type="project" value="TreeGrafter"/>
</dbReference>
<dbReference type="SUPFAM" id="SSF52096">
    <property type="entry name" value="ClpP/crotonase"/>
    <property type="match status" value="1"/>
</dbReference>
<dbReference type="AlphaFoldDB" id="A0A154BRS2"/>
<dbReference type="GO" id="GO:0006508">
    <property type="term" value="P:proteolysis"/>
    <property type="evidence" value="ECO:0007669"/>
    <property type="project" value="UniProtKB-KW"/>
</dbReference>
<dbReference type="PROSITE" id="PS50106">
    <property type="entry name" value="PDZ"/>
    <property type="match status" value="1"/>
</dbReference>
<keyword evidence="8" id="KW-1185">Reference proteome</keyword>
<evidence type="ECO:0000259" key="6">
    <source>
        <dbReference type="PROSITE" id="PS50106"/>
    </source>
</evidence>
<feature type="domain" description="PDZ" evidence="6">
    <location>
        <begin position="100"/>
        <end position="170"/>
    </location>
</feature>
<dbReference type="Gene3D" id="3.90.226.10">
    <property type="entry name" value="2-enoyl-CoA Hydratase, Chain A, domain 1"/>
    <property type="match status" value="1"/>
</dbReference>
<dbReference type="InterPro" id="IPR041489">
    <property type="entry name" value="PDZ_6"/>
</dbReference>
<dbReference type="Gene3D" id="2.30.42.10">
    <property type="match status" value="1"/>
</dbReference>
<evidence type="ECO:0000313" key="8">
    <source>
        <dbReference type="Proteomes" id="UP000076268"/>
    </source>
</evidence>
<dbReference type="SUPFAM" id="SSF50156">
    <property type="entry name" value="PDZ domain-like"/>
    <property type="match status" value="1"/>
</dbReference>
<dbReference type="Pfam" id="PF22694">
    <property type="entry name" value="CtpB_N-like"/>
    <property type="match status" value="1"/>
</dbReference>
<dbReference type="RefSeq" id="WP_066242131.1">
    <property type="nucleotide sequence ID" value="NZ_LSGP01000017.1"/>
</dbReference>
<dbReference type="GO" id="GO:0007165">
    <property type="term" value="P:signal transduction"/>
    <property type="evidence" value="ECO:0007669"/>
    <property type="project" value="TreeGrafter"/>
</dbReference>
<dbReference type="Gene3D" id="3.30.750.44">
    <property type="match status" value="1"/>
</dbReference>
<dbReference type="SMART" id="SM00245">
    <property type="entry name" value="TSPc"/>
    <property type="match status" value="1"/>
</dbReference>
<dbReference type="InterPro" id="IPR004447">
    <property type="entry name" value="Peptidase_S41A"/>
</dbReference>
<evidence type="ECO:0000256" key="1">
    <source>
        <dbReference type="ARBA" id="ARBA00009179"/>
    </source>
</evidence>
<evidence type="ECO:0000256" key="2">
    <source>
        <dbReference type="ARBA" id="ARBA00022670"/>
    </source>
</evidence>
<proteinExistence type="inferred from homology"/>
<dbReference type="CDD" id="cd06782">
    <property type="entry name" value="cpPDZ_CPP-like"/>
    <property type="match status" value="1"/>
</dbReference>
<dbReference type="SMART" id="SM00228">
    <property type="entry name" value="PDZ"/>
    <property type="match status" value="1"/>
</dbReference>
<dbReference type="Proteomes" id="UP000076268">
    <property type="component" value="Unassembled WGS sequence"/>
</dbReference>
<accession>A0A154BRS2</accession>
<organism evidence="7 8">
    <name type="scientific">Anaerosporomusa subterranea</name>
    <dbReference type="NCBI Taxonomy" id="1794912"/>
    <lineage>
        <taxon>Bacteria</taxon>
        <taxon>Bacillati</taxon>
        <taxon>Bacillota</taxon>
        <taxon>Negativicutes</taxon>
        <taxon>Acetonemataceae</taxon>
        <taxon>Anaerosporomusa</taxon>
    </lineage>
</organism>
<keyword evidence="4 5" id="KW-0720">Serine protease</keyword>
<dbReference type="GO" id="GO:0004175">
    <property type="term" value="F:endopeptidase activity"/>
    <property type="evidence" value="ECO:0007669"/>
    <property type="project" value="TreeGrafter"/>
</dbReference>
<dbReference type="FunFam" id="2.30.42.10:FF:000063">
    <property type="entry name" value="Peptidase, S41 family"/>
    <property type="match status" value="1"/>
</dbReference>
<evidence type="ECO:0000256" key="3">
    <source>
        <dbReference type="ARBA" id="ARBA00022801"/>
    </source>
</evidence>
<protein>
    <submittedName>
        <fullName evidence="7">Peptidase S41</fullName>
    </submittedName>
</protein>
<dbReference type="PANTHER" id="PTHR32060:SF30">
    <property type="entry name" value="CARBOXY-TERMINAL PROCESSING PROTEASE CTPA"/>
    <property type="match status" value="1"/>
</dbReference>
<evidence type="ECO:0000256" key="5">
    <source>
        <dbReference type="RuleBase" id="RU004404"/>
    </source>
</evidence>
<dbReference type="CDD" id="cd07560">
    <property type="entry name" value="Peptidase_S41_CPP"/>
    <property type="match status" value="1"/>
</dbReference>
<comment type="caution">
    <text evidence="7">The sequence shown here is derived from an EMBL/GenBank/DDBJ whole genome shotgun (WGS) entry which is preliminary data.</text>
</comment>
<reference evidence="7 8" key="1">
    <citation type="submission" date="2016-02" db="EMBL/GenBank/DDBJ databases">
        <title>Anaerosporomusa subterraneum gen. nov., sp. nov., a spore-forming obligate anaerobe isolated from saprolite.</title>
        <authorList>
            <person name="Choi J.K."/>
            <person name="Shah M."/>
            <person name="Yee N."/>
        </authorList>
    </citation>
    <scope>NUCLEOTIDE SEQUENCE [LARGE SCALE GENOMIC DNA]</scope>
    <source>
        <strain evidence="7 8">RU4</strain>
    </source>
</reference>
<dbReference type="PANTHER" id="PTHR32060">
    <property type="entry name" value="TAIL-SPECIFIC PROTEASE"/>
    <property type="match status" value="1"/>
</dbReference>
<dbReference type="InterPro" id="IPR005151">
    <property type="entry name" value="Tail-specific_protease"/>
</dbReference>
<sequence>MKSKWKLVIGAVTLVVATFILTAGTFAYLFQSQSLDAANSLRLYRAVDLIKSKYIEETSMDQLINGAIKGMVSSLNDPHSIFMDAKMFKEFMIETEGAFGGVGIVIGSKDKVLTVVSPIEGTPGDKAGIKSGDQIITIDGKDTKDMALDEAVSKIRGQEGSTVILGIRRLPAQEVKDYTLTRSNIQIKTVAGKVLPDKIGYIRISMFNEHTGADFAKKLQELDKEGIQALVLDLRDNPGGLLDESVKVAGKLMPKGPVVSVVTRDGNRETHTAGLDAAKYPIVVLVNGGSASASEIVAGALQDTGVGTLVGVKTFGKGSVQQILRLDSSTAVKLTIAKYYTPKDRSINGVGIEPDVKVEWPEPRELGKDPQQDKAVEILKAKLNK</sequence>
<name>A0A154BRS2_ANASB</name>